<evidence type="ECO:0000313" key="3">
    <source>
        <dbReference type="EMBL" id="KAK9887506.1"/>
    </source>
</evidence>
<protein>
    <recommendedName>
        <fullName evidence="2">Spt6 acidic N-terminal domain-containing protein</fullName>
    </recommendedName>
</protein>
<reference evidence="3 4" key="1">
    <citation type="submission" date="2023-03" db="EMBL/GenBank/DDBJ databases">
        <title>Genome insight into feeding habits of ladybird beetles.</title>
        <authorList>
            <person name="Li H.-S."/>
            <person name="Huang Y.-H."/>
            <person name="Pang H."/>
        </authorList>
    </citation>
    <scope>NUCLEOTIDE SEQUENCE [LARGE SCALE GENOMIC DNA]</scope>
    <source>
        <strain evidence="3">SYSU_2023b</strain>
        <tissue evidence="3">Whole body</tissue>
    </source>
</reference>
<evidence type="ECO:0000313" key="4">
    <source>
        <dbReference type="Proteomes" id="UP001431783"/>
    </source>
</evidence>
<dbReference type="EMBL" id="JARQZJ010000112">
    <property type="protein sequence ID" value="KAK9887506.1"/>
    <property type="molecule type" value="Genomic_DNA"/>
</dbReference>
<evidence type="ECO:0000256" key="1">
    <source>
        <dbReference type="SAM" id="MobiDB-lite"/>
    </source>
</evidence>
<gene>
    <name evidence="3" type="ORF">WA026_023056</name>
</gene>
<dbReference type="AlphaFoldDB" id="A0AAW1V5U0"/>
<proteinExistence type="predicted"/>
<name>A0AAW1V5U0_9CUCU</name>
<feature type="compositionally biased region" description="Basic and acidic residues" evidence="1">
    <location>
        <begin position="1"/>
        <end position="19"/>
    </location>
</feature>
<dbReference type="InterPro" id="IPR028083">
    <property type="entry name" value="Spt6_acidic_N_dom"/>
</dbReference>
<feature type="domain" description="Spt6 acidic N-terminal" evidence="2">
    <location>
        <begin position="11"/>
        <end position="76"/>
    </location>
</feature>
<sequence>MEQHSRVDLENDFTSKDPEPSNLSGKNIDASGGEKRKTSDDEELDERLEDEDYDSIKEILNEKLNLRKFKRLKRIGEAGSDEDKERDESPERNYIAMDLFSVLRY</sequence>
<comment type="caution">
    <text evidence="3">The sequence shown here is derived from an EMBL/GenBank/DDBJ whole genome shotgun (WGS) entry which is preliminary data.</text>
</comment>
<feature type="region of interest" description="Disordered" evidence="1">
    <location>
        <begin position="1"/>
        <end position="49"/>
    </location>
</feature>
<dbReference type="Pfam" id="PF14632">
    <property type="entry name" value="SPT6_acidic"/>
    <property type="match status" value="1"/>
</dbReference>
<accession>A0AAW1V5U0</accession>
<dbReference type="Proteomes" id="UP001431783">
    <property type="component" value="Unassembled WGS sequence"/>
</dbReference>
<evidence type="ECO:0000259" key="2">
    <source>
        <dbReference type="Pfam" id="PF14632"/>
    </source>
</evidence>
<feature type="compositionally biased region" description="Acidic residues" evidence="1">
    <location>
        <begin position="40"/>
        <end position="49"/>
    </location>
</feature>
<organism evidence="3 4">
    <name type="scientific">Henosepilachna vigintioctopunctata</name>
    <dbReference type="NCBI Taxonomy" id="420089"/>
    <lineage>
        <taxon>Eukaryota</taxon>
        <taxon>Metazoa</taxon>
        <taxon>Ecdysozoa</taxon>
        <taxon>Arthropoda</taxon>
        <taxon>Hexapoda</taxon>
        <taxon>Insecta</taxon>
        <taxon>Pterygota</taxon>
        <taxon>Neoptera</taxon>
        <taxon>Endopterygota</taxon>
        <taxon>Coleoptera</taxon>
        <taxon>Polyphaga</taxon>
        <taxon>Cucujiformia</taxon>
        <taxon>Coccinelloidea</taxon>
        <taxon>Coccinellidae</taxon>
        <taxon>Epilachninae</taxon>
        <taxon>Epilachnini</taxon>
        <taxon>Henosepilachna</taxon>
    </lineage>
</organism>
<keyword evidence="4" id="KW-1185">Reference proteome</keyword>